<gene>
    <name evidence="3" type="ORF">ETAA8_62850</name>
</gene>
<dbReference type="AlphaFoldDB" id="A0A517YLM9"/>
<protein>
    <submittedName>
        <fullName evidence="3">Bacterial membrane protein YfhO</fullName>
    </submittedName>
</protein>
<dbReference type="KEGG" id="aagg:ETAA8_62850"/>
<evidence type="ECO:0000256" key="2">
    <source>
        <dbReference type="SAM" id="Phobius"/>
    </source>
</evidence>
<reference evidence="3 4" key="1">
    <citation type="submission" date="2019-02" db="EMBL/GenBank/DDBJ databases">
        <title>Deep-cultivation of Planctomycetes and their phenomic and genomic characterization uncovers novel biology.</title>
        <authorList>
            <person name="Wiegand S."/>
            <person name="Jogler M."/>
            <person name="Boedeker C."/>
            <person name="Pinto D."/>
            <person name="Vollmers J."/>
            <person name="Rivas-Marin E."/>
            <person name="Kohn T."/>
            <person name="Peeters S.H."/>
            <person name="Heuer A."/>
            <person name="Rast P."/>
            <person name="Oberbeckmann S."/>
            <person name="Bunk B."/>
            <person name="Jeske O."/>
            <person name="Meyerdierks A."/>
            <person name="Storesund J.E."/>
            <person name="Kallscheuer N."/>
            <person name="Luecker S."/>
            <person name="Lage O.M."/>
            <person name="Pohl T."/>
            <person name="Merkel B.J."/>
            <person name="Hornburger P."/>
            <person name="Mueller R.-W."/>
            <person name="Bruemmer F."/>
            <person name="Labrenz M."/>
            <person name="Spormann A.M."/>
            <person name="Op den Camp H."/>
            <person name="Overmann J."/>
            <person name="Amann R."/>
            <person name="Jetten M.S.M."/>
            <person name="Mascher T."/>
            <person name="Medema M.H."/>
            <person name="Devos D.P."/>
            <person name="Kaster A.-K."/>
            <person name="Ovreas L."/>
            <person name="Rohde M."/>
            <person name="Galperin M.Y."/>
            <person name="Jogler C."/>
        </authorList>
    </citation>
    <scope>NUCLEOTIDE SEQUENCE [LARGE SCALE GENOMIC DNA]</scope>
    <source>
        <strain evidence="3 4">ETA_A8</strain>
    </source>
</reference>
<sequence length="955" mass="106023">MVPPGEGSSQMQDSETTLPRTANRKPRWLVPLLLIAPIVVIFAPVLFANRSFAFRDGAHFYHPMFKWIASEWGQGRVPLWNPLENCGLPILADATSSIFYPGKLIFVLPLPFAYLYNLYIVGHVLLAAGLMYALARGLRASQPAAVLTAVAYACGGNVVFQYCNIVFLVGAAWLPAALLGIEEIVARRSWKGTLLLAVVLAMMILGGDPQMAYHALLAAGLRLVCSWFGKPAAKTEDSQPSLDVINPVTSSWWYPTLQLGVAATFAFLLAAVQIFPSSEATKSSERAAYKRPRNVFEAVATVRSNTAGDSLLKETPGEAIAAGIFGQPEKSSHQDRAYNFSISPWRMAEFLWPNVSGRIVPVSRLWILLFPGSSPAWTPSLYLGLLPFLVGVAALRFWRTDPTTRWLSWLVLIFALGSFGWYGLGWVVREFYATVLQGDSSKLSIGAPVGGIYWLMVTLLPTYIYFRYPAKLMVVAVCGLCAAGAINADRLFTNPSDRWVQRLKWFAYASVGLAFVTWCISDRLIATRMPPTQIFGPFDARGACIDVISAFLQAAIVAWLLQLLLQKMWAARSHENSQAEQARWQWLAVALTAVEIVVANAGLLSSAPAAMWSEPGPVAAAIRLHHEQRQGTQADGINAQLDPRFFRGGYQSWQPHSYRERDLKGTRMQDLTRWEHDSLFPKYHLPSGLPLVESYGSLKPLDYESLLLISREYSKLEFAEARVPAPTVLRIAAAEYLVLPADAEIPFADKITPPANLELPENVSLWQMKRTQPRAWVVHHVVKLPPVINTLDLDTVDQRARDVLTELRDGKPKMRDFAQVAVVETTEPLSAELLSVDSKIPSTAVCEFLLDEPQHVRIRTRLDRPGLMVVADSWNQGWQATLQPANSTDDKPSAPQPLTIHRTNRCFRGVELPAGEWIVDFRFRPQSFYRGGLISAASWLAAIALCGLAYGWRKR</sequence>
<dbReference type="PANTHER" id="PTHR38454:SF1">
    <property type="entry name" value="INTEGRAL MEMBRANE PROTEIN"/>
    <property type="match status" value="1"/>
</dbReference>
<name>A0A517YLM9_9BACT</name>
<feature type="transmembrane region" description="Helical" evidence="2">
    <location>
        <begin position="505"/>
        <end position="521"/>
    </location>
</feature>
<keyword evidence="2" id="KW-0472">Membrane</keyword>
<keyword evidence="2" id="KW-1133">Transmembrane helix</keyword>
<proteinExistence type="predicted"/>
<feature type="transmembrane region" description="Helical" evidence="2">
    <location>
        <begin position="932"/>
        <end position="952"/>
    </location>
</feature>
<evidence type="ECO:0000313" key="4">
    <source>
        <dbReference type="Proteomes" id="UP000315017"/>
    </source>
</evidence>
<dbReference type="EMBL" id="CP036274">
    <property type="protein sequence ID" value="QDU31132.1"/>
    <property type="molecule type" value="Genomic_DNA"/>
</dbReference>
<dbReference type="Proteomes" id="UP000315017">
    <property type="component" value="Chromosome"/>
</dbReference>
<feature type="transmembrane region" description="Helical" evidence="2">
    <location>
        <begin position="584"/>
        <end position="604"/>
    </location>
</feature>
<feature type="transmembrane region" description="Helical" evidence="2">
    <location>
        <begin position="542"/>
        <end position="564"/>
    </location>
</feature>
<feature type="transmembrane region" description="Helical" evidence="2">
    <location>
        <begin position="28"/>
        <end position="47"/>
    </location>
</feature>
<feature type="transmembrane region" description="Helical" evidence="2">
    <location>
        <begin position="445"/>
        <end position="466"/>
    </location>
</feature>
<keyword evidence="4" id="KW-1185">Reference proteome</keyword>
<feature type="transmembrane region" description="Helical" evidence="2">
    <location>
        <begin position="406"/>
        <end position="425"/>
    </location>
</feature>
<feature type="transmembrane region" description="Helical" evidence="2">
    <location>
        <begin position="146"/>
        <end position="169"/>
    </location>
</feature>
<dbReference type="InterPro" id="IPR018580">
    <property type="entry name" value="Uncharacterised_YfhO"/>
</dbReference>
<feature type="transmembrane region" description="Helical" evidence="2">
    <location>
        <begin position="381"/>
        <end position="399"/>
    </location>
</feature>
<accession>A0A517YLM9</accession>
<organism evidence="3 4">
    <name type="scientific">Anatilimnocola aggregata</name>
    <dbReference type="NCBI Taxonomy" id="2528021"/>
    <lineage>
        <taxon>Bacteria</taxon>
        <taxon>Pseudomonadati</taxon>
        <taxon>Planctomycetota</taxon>
        <taxon>Planctomycetia</taxon>
        <taxon>Pirellulales</taxon>
        <taxon>Pirellulaceae</taxon>
        <taxon>Anatilimnocola</taxon>
    </lineage>
</organism>
<evidence type="ECO:0000313" key="3">
    <source>
        <dbReference type="EMBL" id="QDU31132.1"/>
    </source>
</evidence>
<feature type="transmembrane region" description="Helical" evidence="2">
    <location>
        <begin position="189"/>
        <end position="206"/>
    </location>
</feature>
<keyword evidence="2" id="KW-0812">Transmembrane</keyword>
<evidence type="ECO:0000256" key="1">
    <source>
        <dbReference type="SAM" id="MobiDB-lite"/>
    </source>
</evidence>
<feature type="compositionally biased region" description="Polar residues" evidence="1">
    <location>
        <begin position="7"/>
        <end position="20"/>
    </location>
</feature>
<dbReference type="PANTHER" id="PTHR38454">
    <property type="entry name" value="INTEGRAL MEMBRANE PROTEIN-RELATED"/>
    <property type="match status" value="1"/>
</dbReference>
<feature type="region of interest" description="Disordered" evidence="1">
    <location>
        <begin position="1"/>
        <end position="20"/>
    </location>
</feature>
<feature type="transmembrane region" description="Helical" evidence="2">
    <location>
        <begin position="114"/>
        <end position="134"/>
    </location>
</feature>